<gene>
    <name evidence="1" type="ORF">FSB_LOCUS54646</name>
</gene>
<accession>A0A2N9IR29</accession>
<reference evidence="1" key="1">
    <citation type="submission" date="2018-02" db="EMBL/GenBank/DDBJ databases">
        <authorList>
            <person name="Cohen D.B."/>
            <person name="Kent A.D."/>
        </authorList>
    </citation>
    <scope>NUCLEOTIDE SEQUENCE</scope>
</reference>
<evidence type="ECO:0000313" key="1">
    <source>
        <dbReference type="EMBL" id="SPD26764.1"/>
    </source>
</evidence>
<sequence>MAFLAMANSIRLSGLLGWDYGSKSSVVSELIAVDALVLF</sequence>
<name>A0A2N9IR29_FAGSY</name>
<proteinExistence type="predicted"/>
<organism evidence="1">
    <name type="scientific">Fagus sylvatica</name>
    <name type="common">Beechnut</name>
    <dbReference type="NCBI Taxonomy" id="28930"/>
    <lineage>
        <taxon>Eukaryota</taxon>
        <taxon>Viridiplantae</taxon>
        <taxon>Streptophyta</taxon>
        <taxon>Embryophyta</taxon>
        <taxon>Tracheophyta</taxon>
        <taxon>Spermatophyta</taxon>
        <taxon>Magnoliopsida</taxon>
        <taxon>eudicotyledons</taxon>
        <taxon>Gunneridae</taxon>
        <taxon>Pentapetalae</taxon>
        <taxon>rosids</taxon>
        <taxon>fabids</taxon>
        <taxon>Fagales</taxon>
        <taxon>Fagaceae</taxon>
        <taxon>Fagus</taxon>
    </lineage>
</organism>
<dbReference type="AlphaFoldDB" id="A0A2N9IR29"/>
<protein>
    <submittedName>
        <fullName evidence="1">Uncharacterized protein</fullName>
    </submittedName>
</protein>
<dbReference type="EMBL" id="OIVN01006164">
    <property type="protein sequence ID" value="SPD26764.1"/>
    <property type="molecule type" value="Genomic_DNA"/>
</dbReference>